<dbReference type="SUPFAM" id="SSF52540">
    <property type="entry name" value="P-loop containing nucleoside triphosphate hydrolases"/>
    <property type="match status" value="1"/>
</dbReference>
<dbReference type="SUPFAM" id="SSF53167">
    <property type="entry name" value="Purine and uridine phosphorylases"/>
    <property type="match status" value="1"/>
</dbReference>
<organism evidence="1 2">
    <name type="scientific">Colletotrichum noveboracense</name>
    <dbReference type="NCBI Taxonomy" id="2664923"/>
    <lineage>
        <taxon>Eukaryota</taxon>
        <taxon>Fungi</taxon>
        <taxon>Dikarya</taxon>
        <taxon>Ascomycota</taxon>
        <taxon>Pezizomycotina</taxon>
        <taxon>Sordariomycetes</taxon>
        <taxon>Hypocreomycetidae</taxon>
        <taxon>Glomerellales</taxon>
        <taxon>Glomerellaceae</taxon>
        <taxon>Colletotrichum</taxon>
        <taxon>Colletotrichum gloeosporioides species complex</taxon>
    </lineage>
</organism>
<proteinExistence type="predicted"/>
<protein>
    <recommendedName>
        <fullName evidence="3">NB-ARC domain-containing protein</fullName>
    </recommendedName>
</protein>
<evidence type="ECO:0000313" key="2">
    <source>
        <dbReference type="Proteomes" id="UP001152533"/>
    </source>
</evidence>
<gene>
    <name evidence="1" type="ORF">CGXH109_LOCUS145350</name>
</gene>
<dbReference type="Gene3D" id="3.40.50.300">
    <property type="entry name" value="P-loop containing nucleotide triphosphate hydrolases"/>
    <property type="match status" value="1"/>
</dbReference>
<dbReference type="GO" id="GO:0009116">
    <property type="term" value="P:nucleoside metabolic process"/>
    <property type="evidence" value="ECO:0007669"/>
    <property type="project" value="InterPro"/>
</dbReference>
<dbReference type="PANTHER" id="PTHR46082">
    <property type="entry name" value="ATP/GTP-BINDING PROTEIN-RELATED"/>
    <property type="match status" value="1"/>
</dbReference>
<comment type="caution">
    <text evidence="1">The sequence shown here is derived from an EMBL/GenBank/DDBJ whole genome shotgun (WGS) entry which is preliminary data.</text>
</comment>
<evidence type="ECO:0000313" key="1">
    <source>
        <dbReference type="EMBL" id="CAI0655102.1"/>
    </source>
</evidence>
<dbReference type="Gene3D" id="1.25.40.10">
    <property type="entry name" value="Tetratricopeptide repeat domain"/>
    <property type="match status" value="1"/>
</dbReference>
<dbReference type="InterPro" id="IPR035994">
    <property type="entry name" value="Nucleoside_phosphorylase_sf"/>
</dbReference>
<dbReference type="InterPro" id="IPR053137">
    <property type="entry name" value="NLR-like"/>
</dbReference>
<keyword evidence="2" id="KW-1185">Reference proteome</keyword>
<dbReference type="Proteomes" id="UP001152533">
    <property type="component" value="Unassembled WGS sequence"/>
</dbReference>
<dbReference type="AlphaFoldDB" id="A0A9W4S9Z6"/>
<dbReference type="GO" id="GO:0003824">
    <property type="term" value="F:catalytic activity"/>
    <property type="evidence" value="ECO:0007669"/>
    <property type="project" value="InterPro"/>
</dbReference>
<evidence type="ECO:0008006" key="3">
    <source>
        <dbReference type="Google" id="ProtNLM"/>
    </source>
</evidence>
<accession>A0A9W4S9Z6</accession>
<dbReference type="InterPro" id="IPR011990">
    <property type="entry name" value="TPR-like_helical_dom_sf"/>
</dbReference>
<dbReference type="PANTHER" id="PTHR46082:SF6">
    <property type="entry name" value="AAA+ ATPASE DOMAIN-CONTAINING PROTEIN-RELATED"/>
    <property type="match status" value="1"/>
</dbReference>
<dbReference type="EMBL" id="CAMGZC010002623">
    <property type="protein sequence ID" value="CAI0655102.1"/>
    <property type="molecule type" value="Genomic_DNA"/>
</dbReference>
<dbReference type="InterPro" id="IPR027417">
    <property type="entry name" value="P-loop_NTPase"/>
</dbReference>
<sequence>MKDARIWDKLAAERNVLCFEMEAASLMNYFLCLVIQGIYDYSDSHKNKKWQGFAAIIAAAYARDLLHQIAPSSVEAERQIREGVQGLKLSKLKDTSIACNPHFVVPFTSNPNFVNQPNIWTWIVEQYAGAMSRFALVSFGGFGKSQMAIQFAHYLYATSPKTSVFWVYGSMKATFEESYRFIADVLALPRRYDPDVDVLVLVRDWLQREDVSPWLMIVDNADDFEMLFSKDDGGNNARIPTASYLPKKDNSKILFTSCSWDAAERLTGNSKTIHQVPTMEKAQALLLLQKRLGQDVEKAAAVRLVRTLKYIPLAINQAAAYINKRSPQVTIQSYLDEFQKSESRKGTLLRSDRGDILTWQVTFKQIKQEQPQAANLLSLISYFHAQNIPKYILHDYNSGNIGSKGANNKHRETSNINFEDNLDVLWGYLLVTIIIKNYWKKAISWNRAEELFVRVMEIRKRVLREEHPNMLTSMANLALTYMN</sequence>
<name>A0A9W4S9Z6_9PEZI</name>
<reference evidence="1" key="1">
    <citation type="submission" date="2022-08" db="EMBL/GenBank/DDBJ databases">
        <authorList>
            <person name="Giroux E."/>
            <person name="Giroux E."/>
        </authorList>
    </citation>
    <scope>NUCLEOTIDE SEQUENCE</scope>
    <source>
        <strain evidence="1">H1091258</strain>
    </source>
</reference>
<dbReference type="Gene3D" id="3.40.50.1580">
    <property type="entry name" value="Nucleoside phosphorylase domain"/>
    <property type="match status" value="1"/>
</dbReference>